<name>A0A8K0HM94_9ROSA</name>
<dbReference type="AlphaFoldDB" id="A0A8K0HM94"/>
<protein>
    <submittedName>
        <fullName evidence="2">Uncharacterized protein</fullName>
    </submittedName>
</protein>
<feature type="compositionally biased region" description="Polar residues" evidence="1">
    <location>
        <begin position="153"/>
        <end position="175"/>
    </location>
</feature>
<accession>A0A8K0HM94</accession>
<comment type="caution">
    <text evidence="2">The sequence shown here is derived from an EMBL/GenBank/DDBJ whole genome shotgun (WGS) entry which is preliminary data.</text>
</comment>
<feature type="region of interest" description="Disordered" evidence="1">
    <location>
        <begin position="94"/>
        <end position="114"/>
    </location>
</feature>
<dbReference type="Proteomes" id="UP000796880">
    <property type="component" value="Unassembled WGS sequence"/>
</dbReference>
<dbReference type="EMBL" id="VOIH02000002">
    <property type="protein sequence ID" value="KAF3455367.1"/>
    <property type="molecule type" value="Genomic_DNA"/>
</dbReference>
<reference evidence="2" key="1">
    <citation type="submission" date="2020-03" db="EMBL/GenBank/DDBJ databases">
        <title>A high-quality chromosome-level genome assembly of a woody plant with both climbing and erect habits, Rhamnella rubrinervis.</title>
        <authorList>
            <person name="Lu Z."/>
            <person name="Yang Y."/>
            <person name="Zhu X."/>
            <person name="Sun Y."/>
        </authorList>
    </citation>
    <scope>NUCLEOTIDE SEQUENCE</scope>
    <source>
        <strain evidence="2">BYM</strain>
        <tissue evidence="2">Leaf</tissue>
    </source>
</reference>
<evidence type="ECO:0000313" key="2">
    <source>
        <dbReference type="EMBL" id="KAF3455367.1"/>
    </source>
</evidence>
<feature type="compositionally biased region" description="Basic residues" evidence="1">
    <location>
        <begin position="98"/>
        <end position="114"/>
    </location>
</feature>
<evidence type="ECO:0000313" key="3">
    <source>
        <dbReference type="Proteomes" id="UP000796880"/>
    </source>
</evidence>
<organism evidence="2 3">
    <name type="scientific">Rhamnella rubrinervis</name>
    <dbReference type="NCBI Taxonomy" id="2594499"/>
    <lineage>
        <taxon>Eukaryota</taxon>
        <taxon>Viridiplantae</taxon>
        <taxon>Streptophyta</taxon>
        <taxon>Embryophyta</taxon>
        <taxon>Tracheophyta</taxon>
        <taxon>Spermatophyta</taxon>
        <taxon>Magnoliopsida</taxon>
        <taxon>eudicotyledons</taxon>
        <taxon>Gunneridae</taxon>
        <taxon>Pentapetalae</taxon>
        <taxon>rosids</taxon>
        <taxon>fabids</taxon>
        <taxon>Rosales</taxon>
        <taxon>Rhamnaceae</taxon>
        <taxon>rhamnoid group</taxon>
        <taxon>Rhamneae</taxon>
        <taxon>Rhamnella</taxon>
    </lineage>
</organism>
<feature type="region of interest" description="Disordered" evidence="1">
    <location>
        <begin position="1"/>
        <end position="26"/>
    </location>
</feature>
<proteinExistence type="predicted"/>
<sequence length="217" mass="24674">MEQGEPSHRGTTHAPASSSKVECKEIGESEDALKQELEPKKLEVAKFFSGFTTFVPLPNKRVCIKMTLASKQPLMIIWIILELRFHVQLRQALEKNRTPKRKRSPNKKRTPKRKRILRKKKKTLRSFLQISSVAEPKNFTYKGALAEPRSRRSNLGTRKQNESQSTLAKVNSDQSQRMDRACVARSGLTLVRGEPLVRPSLNLVKLESKCSLLISPS</sequence>
<feature type="region of interest" description="Disordered" evidence="1">
    <location>
        <begin position="143"/>
        <end position="178"/>
    </location>
</feature>
<evidence type="ECO:0000256" key="1">
    <source>
        <dbReference type="SAM" id="MobiDB-lite"/>
    </source>
</evidence>
<keyword evidence="3" id="KW-1185">Reference proteome</keyword>
<gene>
    <name evidence="2" type="ORF">FNV43_RR05818</name>
</gene>